<dbReference type="Gene3D" id="3.40.190.10">
    <property type="entry name" value="Periplasmic binding protein-like II"/>
    <property type="match status" value="2"/>
</dbReference>
<dbReference type="EC" id="4.2.1.151" evidence="4"/>
<dbReference type="SUPFAM" id="SSF53850">
    <property type="entry name" value="Periplasmic binding protein-like II"/>
    <property type="match status" value="1"/>
</dbReference>
<accession>A0ABW1YDN2</accession>
<protein>
    <recommendedName>
        <fullName evidence="4">Chorismate dehydratase</fullName>
        <ecNumber evidence="4">4.2.1.151</ecNumber>
    </recommendedName>
    <alternativeName>
        <fullName evidence="4">Menaquinone biosynthetic enzyme MqnA</fullName>
    </alternativeName>
</protein>
<gene>
    <name evidence="4" type="primary">mqnA</name>
    <name evidence="5" type="ORF">ACFP81_06280</name>
</gene>
<evidence type="ECO:0000313" key="5">
    <source>
        <dbReference type="EMBL" id="MFC6591655.1"/>
    </source>
</evidence>
<sequence length="300" mass="32883">MPPADQPPVTAHHPSTYRAGWIHYTNVAPILDPLTLPPGVTAITGVPTQMNAALLEGRVDIANISAAEFIRHADRLAALPDFSVSVLGQVYSVNLFHTAPLENLRRIALTAQSATSVALLEVLLRERSLTPELVRDEGTAQELLARGYDGVLRIGDSALREWYEVVGPLGDDASMTRLPHGGGGVCVTDLSEEWYCLTGQPFVFAVWAYRKDAPPPPALLQAMRDARRQGLGELGVISRRHAERLGLPWRVVQHYLWNFRYHLEVPDRRGLQAFADLSTPGHVPLEFGPRPSSGASARIC</sequence>
<evidence type="ECO:0000256" key="3">
    <source>
        <dbReference type="ARBA" id="ARBA00023239"/>
    </source>
</evidence>
<comment type="similarity">
    <text evidence="4">Belongs to the MqnA/MqnD family. MqnA subfamily.</text>
</comment>
<dbReference type="Pfam" id="PF02621">
    <property type="entry name" value="VitK2_biosynth"/>
    <property type="match status" value="1"/>
</dbReference>
<evidence type="ECO:0000256" key="1">
    <source>
        <dbReference type="ARBA" id="ARBA00004863"/>
    </source>
</evidence>
<dbReference type="InterPro" id="IPR003773">
    <property type="entry name" value="Menaquinone_biosynth"/>
</dbReference>
<comment type="caution">
    <text evidence="5">The sequence shown here is derived from an EMBL/GenBank/DDBJ whole genome shotgun (WGS) entry which is preliminary data.</text>
</comment>
<dbReference type="RefSeq" id="WP_380082658.1">
    <property type="nucleotide sequence ID" value="NZ_JBHSWD010000001.1"/>
</dbReference>
<keyword evidence="2 4" id="KW-0474">Menaquinone biosynthesis</keyword>
<name>A0ABW1YDN2_9DEIO</name>
<evidence type="ECO:0000256" key="4">
    <source>
        <dbReference type="HAMAP-Rule" id="MF_00995"/>
    </source>
</evidence>
<keyword evidence="6" id="KW-1185">Reference proteome</keyword>
<comment type="pathway">
    <text evidence="1 4">Quinol/quinone metabolism; menaquinone biosynthesis.</text>
</comment>
<dbReference type="CDD" id="cd13634">
    <property type="entry name" value="PBP2_Sco4506"/>
    <property type="match status" value="1"/>
</dbReference>
<reference evidence="6" key="1">
    <citation type="journal article" date="2019" name="Int. J. Syst. Evol. Microbiol.">
        <title>The Global Catalogue of Microorganisms (GCM) 10K type strain sequencing project: providing services to taxonomists for standard genome sequencing and annotation.</title>
        <authorList>
            <consortium name="The Broad Institute Genomics Platform"/>
            <consortium name="The Broad Institute Genome Sequencing Center for Infectious Disease"/>
            <person name="Wu L."/>
            <person name="Ma J."/>
        </authorList>
    </citation>
    <scope>NUCLEOTIDE SEQUENCE [LARGE SCALE GENOMIC DNA]</scope>
    <source>
        <strain evidence="6">CGMCC 1.15772</strain>
    </source>
</reference>
<evidence type="ECO:0000256" key="2">
    <source>
        <dbReference type="ARBA" id="ARBA00022428"/>
    </source>
</evidence>
<dbReference type="InterPro" id="IPR030868">
    <property type="entry name" value="MqnA"/>
</dbReference>
<keyword evidence="3 4" id="KW-0456">Lyase</keyword>
<dbReference type="PANTHER" id="PTHR37690">
    <property type="entry name" value="CHORISMATE DEHYDRATASE"/>
    <property type="match status" value="1"/>
</dbReference>
<dbReference type="EMBL" id="JBHSWD010000001">
    <property type="protein sequence ID" value="MFC6591655.1"/>
    <property type="molecule type" value="Genomic_DNA"/>
</dbReference>
<organism evidence="5 6">
    <name type="scientific">Deinococcus lacus</name>
    <dbReference type="NCBI Taxonomy" id="392561"/>
    <lineage>
        <taxon>Bacteria</taxon>
        <taxon>Thermotogati</taxon>
        <taxon>Deinococcota</taxon>
        <taxon>Deinococci</taxon>
        <taxon>Deinococcales</taxon>
        <taxon>Deinococcaceae</taxon>
        <taxon>Deinococcus</taxon>
    </lineage>
</organism>
<dbReference type="Proteomes" id="UP001596297">
    <property type="component" value="Unassembled WGS sequence"/>
</dbReference>
<proteinExistence type="inferred from homology"/>
<comment type="catalytic activity">
    <reaction evidence="4">
        <text>chorismate = 3-[(1-carboxyvinyl)-oxy]benzoate + H2O</text>
        <dbReference type="Rhea" id="RHEA:40051"/>
        <dbReference type="ChEBI" id="CHEBI:15377"/>
        <dbReference type="ChEBI" id="CHEBI:29748"/>
        <dbReference type="ChEBI" id="CHEBI:76981"/>
        <dbReference type="EC" id="4.2.1.151"/>
    </reaction>
</comment>
<dbReference type="PANTHER" id="PTHR37690:SF1">
    <property type="entry name" value="CHORISMATE DEHYDRATASE"/>
    <property type="match status" value="1"/>
</dbReference>
<dbReference type="HAMAP" id="MF_00995">
    <property type="entry name" value="MqnA"/>
    <property type="match status" value="1"/>
</dbReference>
<evidence type="ECO:0000313" key="6">
    <source>
        <dbReference type="Proteomes" id="UP001596297"/>
    </source>
</evidence>
<comment type="function">
    <text evidence="4">Catalyzes the dehydration of chorismate into 3-[(1-carboxyvinyl)oxy]benzoate, a step in the biosynthesis of menaquinone (MK, vitamin K2).</text>
</comment>